<feature type="transmembrane region" description="Helical" evidence="7">
    <location>
        <begin position="21"/>
        <end position="43"/>
    </location>
</feature>
<comment type="caution">
    <text evidence="9">The sequence shown here is derived from an EMBL/GenBank/DDBJ whole genome shotgun (WGS) entry which is preliminary data.</text>
</comment>
<dbReference type="InterPro" id="IPR050366">
    <property type="entry name" value="BP-dependent_transpt_permease"/>
</dbReference>
<dbReference type="Gene3D" id="1.10.3720.10">
    <property type="entry name" value="MetI-like"/>
    <property type="match status" value="1"/>
</dbReference>
<comment type="similarity">
    <text evidence="7">Belongs to the binding-protein-dependent transport system permease family.</text>
</comment>
<evidence type="ECO:0000256" key="4">
    <source>
        <dbReference type="ARBA" id="ARBA00022692"/>
    </source>
</evidence>
<dbReference type="InterPro" id="IPR000515">
    <property type="entry name" value="MetI-like"/>
</dbReference>
<evidence type="ECO:0000256" key="1">
    <source>
        <dbReference type="ARBA" id="ARBA00004651"/>
    </source>
</evidence>
<protein>
    <submittedName>
        <fullName evidence="9">Peptide/nickel transport system permease protein</fullName>
    </submittedName>
</protein>
<proteinExistence type="inferred from homology"/>
<dbReference type="Proteomes" id="UP000236959">
    <property type="component" value="Unassembled WGS sequence"/>
</dbReference>
<evidence type="ECO:0000256" key="2">
    <source>
        <dbReference type="ARBA" id="ARBA00022448"/>
    </source>
</evidence>
<dbReference type="AlphaFoldDB" id="A0A2S3ULH0"/>
<feature type="transmembrane region" description="Helical" evidence="7">
    <location>
        <begin position="94"/>
        <end position="116"/>
    </location>
</feature>
<keyword evidence="6 7" id="KW-0472">Membrane</keyword>
<dbReference type="GO" id="GO:0055085">
    <property type="term" value="P:transmembrane transport"/>
    <property type="evidence" value="ECO:0007669"/>
    <property type="project" value="InterPro"/>
</dbReference>
<evidence type="ECO:0000256" key="5">
    <source>
        <dbReference type="ARBA" id="ARBA00022989"/>
    </source>
</evidence>
<dbReference type="SUPFAM" id="SSF161098">
    <property type="entry name" value="MetI-like"/>
    <property type="match status" value="1"/>
</dbReference>
<dbReference type="Pfam" id="PF00528">
    <property type="entry name" value="BPD_transp_1"/>
    <property type="match status" value="1"/>
</dbReference>
<reference evidence="9 10" key="1">
    <citation type="submission" date="2018-01" db="EMBL/GenBank/DDBJ databases">
        <title>Genomic Encyclopedia of Archaeal and Bacterial Type Strains, Phase II (KMG-II): from individual species to whole genera.</title>
        <authorList>
            <person name="Goeker M."/>
        </authorList>
    </citation>
    <scope>NUCLEOTIDE SEQUENCE [LARGE SCALE GENOMIC DNA]</scope>
    <source>
        <strain evidence="9 10">DSM 17023</strain>
    </source>
</reference>
<dbReference type="RefSeq" id="WP_103225134.1">
    <property type="nucleotide sequence ID" value="NZ_PPCN01000015.1"/>
</dbReference>
<sequence length="292" mass="31340">MLVQTSLGLRTIVQRLHIIPPAIWLSALWLAALFAISLAADLLTPTDALISNLRMRLHPPVLFGGAFDHILGTDQLGRDMLSRLIISIKTSMSIAFLGTVIGAVLGTTLGLVAGAVRGIADDFIMMLVDVQAALPFIIVAMASIAFFGNTFWLFVAVVGVFGWERYARIARGMTLAAREEGYAVATSHIGGGPVRVYVLHILPNIASALIVAFTLNFPETLLLETTLSFLGLGVQPPQTSLGTMLGEGREYLVNAWWIAVIPGVVVALASLSTSLIGDWLRDVLDPKIKGKR</sequence>
<evidence type="ECO:0000313" key="9">
    <source>
        <dbReference type="EMBL" id="POF28319.1"/>
    </source>
</evidence>
<comment type="subcellular location">
    <subcellularLocation>
        <location evidence="1 7">Cell membrane</location>
        <topology evidence="1 7">Multi-pass membrane protein</topology>
    </subcellularLocation>
</comment>
<name>A0A2S3ULH0_9HYPH</name>
<feature type="transmembrane region" description="Helical" evidence="7">
    <location>
        <begin position="255"/>
        <end position="280"/>
    </location>
</feature>
<dbReference type="PANTHER" id="PTHR43386">
    <property type="entry name" value="OLIGOPEPTIDE TRANSPORT SYSTEM PERMEASE PROTEIN APPC"/>
    <property type="match status" value="1"/>
</dbReference>
<accession>A0A2S3ULH0</accession>
<feature type="transmembrane region" description="Helical" evidence="7">
    <location>
        <begin position="55"/>
        <end position="73"/>
    </location>
</feature>
<evidence type="ECO:0000259" key="8">
    <source>
        <dbReference type="PROSITE" id="PS50928"/>
    </source>
</evidence>
<dbReference type="PANTHER" id="PTHR43386:SF25">
    <property type="entry name" value="PEPTIDE ABC TRANSPORTER PERMEASE PROTEIN"/>
    <property type="match status" value="1"/>
</dbReference>
<evidence type="ECO:0000256" key="7">
    <source>
        <dbReference type="RuleBase" id="RU363032"/>
    </source>
</evidence>
<keyword evidence="10" id="KW-1185">Reference proteome</keyword>
<dbReference type="CDD" id="cd06261">
    <property type="entry name" value="TM_PBP2"/>
    <property type="match status" value="1"/>
</dbReference>
<dbReference type="PROSITE" id="PS50928">
    <property type="entry name" value="ABC_TM1"/>
    <property type="match status" value="1"/>
</dbReference>
<dbReference type="EMBL" id="PPCN01000015">
    <property type="protein sequence ID" value="POF28319.1"/>
    <property type="molecule type" value="Genomic_DNA"/>
</dbReference>
<keyword evidence="3" id="KW-1003">Cell membrane</keyword>
<evidence type="ECO:0000256" key="3">
    <source>
        <dbReference type="ARBA" id="ARBA00022475"/>
    </source>
</evidence>
<dbReference type="InterPro" id="IPR035906">
    <property type="entry name" value="MetI-like_sf"/>
</dbReference>
<gene>
    <name evidence="9" type="ORF">CLV41_11586</name>
</gene>
<feature type="domain" description="ABC transmembrane type-1" evidence="8">
    <location>
        <begin position="88"/>
        <end position="277"/>
    </location>
</feature>
<keyword evidence="4 7" id="KW-0812">Transmembrane</keyword>
<dbReference type="GO" id="GO:0005886">
    <property type="term" value="C:plasma membrane"/>
    <property type="evidence" value="ECO:0007669"/>
    <property type="project" value="UniProtKB-SubCell"/>
</dbReference>
<evidence type="ECO:0000256" key="6">
    <source>
        <dbReference type="ARBA" id="ARBA00023136"/>
    </source>
</evidence>
<keyword evidence="2 7" id="KW-0813">Transport</keyword>
<dbReference type="OrthoDB" id="9766870at2"/>
<keyword evidence="5 7" id="KW-1133">Transmembrane helix</keyword>
<feature type="transmembrane region" description="Helical" evidence="7">
    <location>
        <begin position="196"/>
        <end position="217"/>
    </location>
</feature>
<organism evidence="9 10">
    <name type="scientific">Roseibium marinum</name>
    <dbReference type="NCBI Taxonomy" id="281252"/>
    <lineage>
        <taxon>Bacteria</taxon>
        <taxon>Pseudomonadati</taxon>
        <taxon>Pseudomonadota</taxon>
        <taxon>Alphaproteobacteria</taxon>
        <taxon>Hyphomicrobiales</taxon>
        <taxon>Stappiaceae</taxon>
        <taxon>Roseibium</taxon>
    </lineage>
</organism>
<evidence type="ECO:0000313" key="10">
    <source>
        <dbReference type="Proteomes" id="UP000236959"/>
    </source>
</evidence>
<feature type="transmembrane region" description="Helical" evidence="7">
    <location>
        <begin position="136"/>
        <end position="163"/>
    </location>
</feature>